<evidence type="ECO:0000256" key="6">
    <source>
        <dbReference type="ARBA" id="ARBA00022989"/>
    </source>
</evidence>
<feature type="transmembrane region" description="Helical" evidence="8">
    <location>
        <begin position="129"/>
        <end position="147"/>
    </location>
</feature>
<dbReference type="AlphaFoldDB" id="A0A2W1NHT6"/>
<organism evidence="9 10">
    <name type="scientific">Putridiphycobacter roseus</name>
    <dbReference type="NCBI Taxonomy" id="2219161"/>
    <lineage>
        <taxon>Bacteria</taxon>
        <taxon>Pseudomonadati</taxon>
        <taxon>Bacteroidota</taxon>
        <taxon>Flavobacteriia</taxon>
        <taxon>Flavobacteriales</taxon>
        <taxon>Crocinitomicaceae</taxon>
        <taxon>Putridiphycobacter</taxon>
    </lineage>
</organism>
<proteinExistence type="predicted"/>
<feature type="transmembrane region" description="Helical" evidence="8">
    <location>
        <begin position="330"/>
        <end position="349"/>
    </location>
</feature>
<evidence type="ECO:0000256" key="2">
    <source>
        <dbReference type="ARBA" id="ARBA00022475"/>
    </source>
</evidence>
<feature type="transmembrane region" description="Helical" evidence="8">
    <location>
        <begin position="236"/>
        <end position="263"/>
    </location>
</feature>
<dbReference type="PANTHER" id="PTHR33908:SF11">
    <property type="entry name" value="MEMBRANE PROTEIN"/>
    <property type="match status" value="1"/>
</dbReference>
<comment type="subcellular location">
    <subcellularLocation>
        <location evidence="1">Cell membrane</location>
        <topology evidence="1">Multi-pass membrane protein</topology>
    </subcellularLocation>
</comment>
<dbReference type="GO" id="GO:0016763">
    <property type="term" value="F:pentosyltransferase activity"/>
    <property type="evidence" value="ECO:0007669"/>
    <property type="project" value="TreeGrafter"/>
</dbReference>
<keyword evidence="10" id="KW-1185">Reference proteome</keyword>
<evidence type="ECO:0000313" key="10">
    <source>
        <dbReference type="Proteomes" id="UP000249248"/>
    </source>
</evidence>
<evidence type="ECO:0000256" key="3">
    <source>
        <dbReference type="ARBA" id="ARBA00022676"/>
    </source>
</evidence>
<evidence type="ECO:0000256" key="5">
    <source>
        <dbReference type="ARBA" id="ARBA00022692"/>
    </source>
</evidence>
<accession>A0A2W1NHT6</accession>
<evidence type="ECO:0000256" key="7">
    <source>
        <dbReference type="ARBA" id="ARBA00023136"/>
    </source>
</evidence>
<comment type="caution">
    <text evidence="9">The sequence shown here is derived from an EMBL/GenBank/DDBJ whole genome shotgun (WGS) entry which is preliminary data.</text>
</comment>
<feature type="transmembrane region" description="Helical" evidence="8">
    <location>
        <begin position="105"/>
        <end position="123"/>
    </location>
</feature>
<dbReference type="RefSeq" id="WP_111062447.1">
    <property type="nucleotide sequence ID" value="NZ_JBHUCU010000027.1"/>
</dbReference>
<keyword evidence="5 8" id="KW-0812">Transmembrane</keyword>
<evidence type="ECO:0000313" key="9">
    <source>
        <dbReference type="EMBL" id="PZE17486.1"/>
    </source>
</evidence>
<gene>
    <name evidence="9" type="ORF">DNU06_06565</name>
</gene>
<protein>
    <submittedName>
        <fullName evidence="9">Uncharacterized protein</fullName>
    </submittedName>
</protein>
<dbReference type="GO" id="GO:0005886">
    <property type="term" value="C:plasma membrane"/>
    <property type="evidence" value="ECO:0007669"/>
    <property type="project" value="UniProtKB-SubCell"/>
</dbReference>
<dbReference type="OrthoDB" id="1467253at2"/>
<reference evidence="9 10" key="1">
    <citation type="submission" date="2018-06" db="EMBL/GenBank/DDBJ databases">
        <title>The draft genome sequence of Crocinitomix sp. SM1701.</title>
        <authorList>
            <person name="Zhang X."/>
        </authorList>
    </citation>
    <scope>NUCLEOTIDE SEQUENCE [LARGE SCALE GENOMIC DNA]</scope>
    <source>
        <strain evidence="9 10">SM1701</strain>
    </source>
</reference>
<feature type="transmembrane region" description="Helical" evidence="8">
    <location>
        <begin position="192"/>
        <end position="215"/>
    </location>
</feature>
<keyword evidence="2" id="KW-1003">Cell membrane</keyword>
<evidence type="ECO:0000256" key="8">
    <source>
        <dbReference type="SAM" id="Phobius"/>
    </source>
</evidence>
<dbReference type="PANTHER" id="PTHR33908">
    <property type="entry name" value="MANNOSYLTRANSFERASE YKCB-RELATED"/>
    <property type="match status" value="1"/>
</dbReference>
<keyword evidence="3" id="KW-0328">Glycosyltransferase</keyword>
<dbReference type="EMBL" id="QKSB01000003">
    <property type="protein sequence ID" value="PZE17486.1"/>
    <property type="molecule type" value="Genomic_DNA"/>
</dbReference>
<dbReference type="GO" id="GO:0009103">
    <property type="term" value="P:lipopolysaccharide biosynthetic process"/>
    <property type="evidence" value="ECO:0007669"/>
    <property type="project" value="UniProtKB-ARBA"/>
</dbReference>
<evidence type="ECO:0000256" key="4">
    <source>
        <dbReference type="ARBA" id="ARBA00022679"/>
    </source>
</evidence>
<feature type="transmembrane region" description="Helical" evidence="8">
    <location>
        <begin position="66"/>
        <end position="93"/>
    </location>
</feature>
<feature type="transmembrane region" description="Helical" evidence="8">
    <location>
        <begin position="154"/>
        <end position="186"/>
    </location>
</feature>
<evidence type="ECO:0000256" key="1">
    <source>
        <dbReference type="ARBA" id="ARBA00004651"/>
    </source>
</evidence>
<feature type="transmembrane region" description="Helical" evidence="8">
    <location>
        <begin position="307"/>
        <end position="324"/>
    </location>
</feature>
<keyword evidence="6 8" id="KW-1133">Transmembrane helix</keyword>
<feature type="transmembrane region" description="Helical" evidence="8">
    <location>
        <begin position="278"/>
        <end position="295"/>
    </location>
</feature>
<name>A0A2W1NHT6_9FLAO</name>
<keyword evidence="4" id="KW-0808">Transferase</keyword>
<dbReference type="Proteomes" id="UP000249248">
    <property type="component" value="Unassembled WGS sequence"/>
</dbReference>
<sequence>MEKKDRNIIILLMLLQAVITIPFIDAFPIALDEPFSIFYAQQDIGEFLPIINQGNNSPLHFVLLHFWIKLFGVTPFAVRSLSLVLSLIAIPVLYQLSKQISSRKWAVLTVFLFVFSKFLHLHAIESRMYMLFVLLFILILFVLNQILLLGKNKFIFLIVLNVLLFYTHYLSFFVFLSEFLVFLVFWRKAIVFWKSIIFGILSFLLAILPGLLVLFNRIDTGATQDSWVPKPHITELYGNILRFFNGTLICFIILVIVLVLYFIKKPTIKIANLLSPQFKLISIIFLANYIGMYVFSVLIQPVFIDRYLLFNSIPLFLIFTYLLYRVFGDLHWIYLFVIGIPFIFNVHLIPNTNRNPDKIAAILLRNDKEVKRMYVSPPWINLSIMYYYDLAIFKDYKTYKAHALKEIYSLEEMDRTQDFMLVNSREGFVKSKEEVVNKFSATHVLFEYYFVNELYDVFYFKLK</sequence>
<keyword evidence="7 8" id="KW-0472">Membrane</keyword>
<dbReference type="InterPro" id="IPR050297">
    <property type="entry name" value="LipidA_mod_glycosyltrf_83"/>
</dbReference>